<feature type="domain" description="Integrase catalytic" evidence="1">
    <location>
        <begin position="1"/>
        <end position="102"/>
    </location>
</feature>
<dbReference type="PANTHER" id="PTHR42648">
    <property type="entry name" value="TRANSPOSASE, PUTATIVE-RELATED"/>
    <property type="match status" value="1"/>
</dbReference>
<gene>
    <name evidence="2" type="ORF">LIER_42257</name>
</gene>
<dbReference type="GO" id="GO:0015074">
    <property type="term" value="P:DNA integration"/>
    <property type="evidence" value="ECO:0007669"/>
    <property type="project" value="InterPro"/>
</dbReference>
<reference evidence="2 3" key="1">
    <citation type="submission" date="2024-01" db="EMBL/GenBank/DDBJ databases">
        <title>The complete chloroplast genome sequence of Lithospermum erythrorhizon: insights into the phylogenetic relationship among Boraginaceae species and the maternal lineages of purple gromwells.</title>
        <authorList>
            <person name="Okada T."/>
            <person name="Watanabe K."/>
        </authorList>
    </citation>
    <scope>NUCLEOTIDE SEQUENCE [LARGE SCALE GENOMIC DNA]</scope>
</reference>
<proteinExistence type="predicted"/>
<protein>
    <recommendedName>
        <fullName evidence="1">Integrase catalytic domain-containing protein</fullName>
    </recommendedName>
</protein>
<comment type="caution">
    <text evidence="2">The sequence shown here is derived from an EMBL/GenBank/DDBJ whole genome shotgun (WGS) entry which is preliminary data.</text>
</comment>
<evidence type="ECO:0000313" key="3">
    <source>
        <dbReference type="Proteomes" id="UP001454036"/>
    </source>
</evidence>
<dbReference type="InterPro" id="IPR039537">
    <property type="entry name" value="Retrotran_Ty1/copia-like"/>
</dbReference>
<dbReference type="Gene3D" id="3.30.420.10">
    <property type="entry name" value="Ribonuclease H-like superfamily/Ribonuclease H"/>
    <property type="match status" value="1"/>
</dbReference>
<dbReference type="InterPro" id="IPR012337">
    <property type="entry name" value="RNaseH-like_sf"/>
</dbReference>
<sequence length="232" mass="26086">MFHASLITFQADEGGEFHKLEPFFKDNGILYRYSCPNTPQQNATAKRKHRHIVDKMRCLLFQSMLPPVFWVEVINNAVYIINKLLSPSLNNNSPHQLLYHKTPTYNLLKVFGSLCYPNLVKNGSKKFDPRSLPHIFLGVSTIHKGYRCFNTQTRKPSSSSIFPVNFKFHDPSSYTSNLPVPSPSTSLCTLSSILLPVHIPTSISSSPSHHSIVLSPSQTPLPASTSPPYLYT</sequence>
<keyword evidence="3" id="KW-1185">Reference proteome</keyword>
<dbReference type="InterPro" id="IPR001584">
    <property type="entry name" value="Integrase_cat-core"/>
</dbReference>
<dbReference type="InterPro" id="IPR036397">
    <property type="entry name" value="RNaseH_sf"/>
</dbReference>
<dbReference type="AlphaFoldDB" id="A0AAV3RN86"/>
<evidence type="ECO:0000259" key="1">
    <source>
        <dbReference type="PROSITE" id="PS50994"/>
    </source>
</evidence>
<dbReference type="PANTHER" id="PTHR42648:SF26">
    <property type="entry name" value="INTEGRASE CATALYTIC DOMAIN-CONTAINING PROTEIN"/>
    <property type="match status" value="1"/>
</dbReference>
<dbReference type="GO" id="GO:0003676">
    <property type="term" value="F:nucleic acid binding"/>
    <property type="evidence" value="ECO:0007669"/>
    <property type="project" value="InterPro"/>
</dbReference>
<dbReference type="InterPro" id="IPR057670">
    <property type="entry name" value="SH3_retrovirus"/>
</dbReference>
<dbReference type="SUPFAM" id="SSF53098">
    <property type="entry name" value="Ribonuclease H-like"/>
    <property type="match status" value="1"/>
</dbReference>
<dbReference type="Pfam" id="PF25597">
    <property type="entry name" value="SH3_retrovirus"/>
    <property type="match status" value="1"/>
</dbReference>
<organism evidence="2 3">
    <name type="scientific">Lithospermum erythrorhizon</name>
    <name type="common">Purple gromwell</name>
    <name type="synonym">Lithospermum officinale var. erythrorhizon</name>
    <dbReference type="NCBI Taxonomy" id="34254"/>
    <lineage>
        <taxon>Eukaryota</taxon>
        <taxon>Viridiplantae</taxon>
        <taxon>Streptophyta</taxon>
        <taxon>Embryophyta</taxon>
        <taxon>Tracheophyta</taxon>
        <taxon>Spermatophyta</taxon>
        <taxon>Magnoliopsida</taxon>
        <taxon>eudicotyledons</taxon>
        <taxon>Gunneridae</taxon>
        <taxon>Pentapetalae</taxon>
        <taxon>asterids</taxon>
        <taxon>lamiids</taxon>
        <taxon>Boraginales</taxon>
        <taxon>Boraginaceae</taxon>
        <taxon>Boraginoideae</taxon>
        <taxon>Lithospermeae</taxon>
        <taxon>Lithospermum</taxon>
    </lineage>
</organism>
<evidence type="ECO:0000313" key="2">
    <source>
        <dbReference type="EMBL" id="GAA0180520.1"/>
    </source>
</evidence>
<dbReference type="PROSITE" id="PS50994">
    <property type="entry name" value="INTEGRASE"/>
    <property type="match status" value="1"/>
</dbReference>
<name>A0AAV3RN86_LITER</name>
<dbReference type="EMBL" id="BAABME010028595">
    <property type="protein sequence ID" value="GAA0180520.1"/>
    <property type="molecule type" value="Genomic_DNA"/>
</dbReference>
<dbReference type="Proteomes" id="UP001454036">
    <property type="component" value="Unassembled WGS sequence"/>
</dbReference>
<accession>A0AAV3RN86</accession>